<reference evidence="1 2" key="1">
    <citation type="journal article" date="2018" name="Front. Plant Sci.">
        <title>Red Clover (Trifolium pratense) and Zigzag Clover (T. medium) - A Picture of Genomic Similarities and Differences.</title>
        <authorList>
            <person name="Dluhosova J."/>
            <person name="Istvanek J."/>
            <person name="Nedelnik J."/>
            <person name="Repkova J."/>
        </authorList>
    </citation>
    <scope>NUCLEOTIDE SEQUENCE [LARGE SCALE GENOMIC DNA]</scope>
    <source>
        <strain evidence="2">cv. 10/8</strain>
        <tissue evidence="1">Leaf</tissue>
    </source>
</reference>
<sequence length="28" mass="3045">MTSPVMFIFRSGEWEGDCVPTGAPTLKS</sequence>
<evidence type="ECO:0000313" key="1">
    <source>
        <dbReference type="EMBL" id="MCI43326.1"/>
    </source>
</evidence>
<dbReference type="Proteomes" id="UP000265520">
    <property type="component" value="Unassembled WGS sequence"/>
</dbReference>
<comment type="caution">
    <text evidence="1">The sequence shown here is derived from an EMBL/GenBank/DDBJ whole genome shotgun (WGS) entry which is preliminary data.</text>
</comment>
<dbReference type="EMBL" id="LXQA010315849">
    <property type="protein sequence ID" value="MCI43326.1"/>
    <property type="molecule type" value="Genomic_DNA"/>
</dbReference>
<evidence type="ECO:0000313" key="2">
    <source>
        <dbReference type="Proteomes" id="UP000265520"/>
    </source>
</evidence>
<organism evidence="1 2">
    <name type="scientific">Trifolium medium</name>
    <dbReference type="NCBI Taxonomy" id="97028"/>
    <lineage>
        <taxon>Eukaryota</taxon>
        <taxon>Viridiplantae</taxon>
        <taxon>Streptophyta</taxon>
        <taxon>Embryophyta</taxon>
        <taxon>Tracheophyta</taxon>
        <taxon>Spermatophyta</taxon>
        <taxon>Magnoliopsida</taxon>
        <taxon>eudicotyledons</taxon>
        <taxon>Gunneridae</taxon>
        <taxon>Pentapetalae</taxon>
        <taxon>rosids</taxon>
        <taxon>fabids</taxon>
        <taxon>Fabales</taxon>
        <taxon>Fabaceae</taxon>
        <taxon>Papilionoideae</taxon>
        <taxon>50 kb inversion clade</taxon>
        <taxon>NPAAA clade</taxon>
        <taxon>Hologalegina</taxon>
        <taxon>IRL clade</taxon>
        <taxon>Trifolieae</taxon>
        <taxon>Trifolium</taxon>
    </lineage>
</organism>
<accession>A0A392S618</accession>
<dbReference type="AlphaFoldDB" id="A0A392S618"/>
<proteinExistence type="predicted"/>
<keyword evidence="2" id="KW-1185">Reference proteome</keyword>
<protein>
    <submittedName>
        <fullName evidence="1">Uncharacterized protein</fullName>
    </submittedName>
</protein>
<name>A0A392S618_9FABA</name>
<feature type="non-terminal residue" evidence="1">
    <location>
        <position position="28"/>
    </location>
</feature>